<feature type="coiled-coil region" evidence="1">
    <location>
        <begin position="245"/>
        <end position="294"/>
    </location>
</feature>
<sequence length="575" mass="66889">MSGPKDVNIYNLNSEAIARMEAERNRQKLIRSFNSKKNSVLSLLPEIMNQLDKLTTISAKSGFKTCISCEKFRQSAEELQKTVYSIKVANSAPVSTVESRRRELDSAADSIRQVWKQVADEQSRINHLYEQKLLRISNLRKCVGEIKVQIDEELKKHADLLEEVMNRMQEYGISSSSLVNDIYEFHMQSMQTAPQLCKSLGTDARKDEEQYLADSLSLYRGFKEKIDTFPSRCEEVKEQLKAQYLNTLSDEISGLLQQIREKEKQEAAKRKAEADRQEQERKQQLEEREKILAELHERVTGKFDALEQSGSMQDKTREKLADLRSMWQENMEANIDNLEYMRQFYALSIDPKIKQLKDEIEDYQDLLKRYNEAYDQYVVLCNELNEVPGNFAMSEEGINHIYAQMFRLEDYLYNDYNNRYISRSIDEVMKEMGYDVIGYSVEHERGYGHEALYRFNDSSAISVCMTDNYLTIELGGIDDTDREPDEAEAREQVEDMKKFCSDYKIIQEKLKSKGLELKDGHDLPPDLEYGQIHNLRDYDIDDETIEDLLNRAHAGRRTHAGQAAAEEQKHLTADE</sequence>
<feature type="region of interest" description="Disordered" evidence="2">
    <location>
        <begin position="552"/>
        <end position="575"/>
    </location>
</feature>
<gene>
    <name evidence="3" type="ORF">SAMN02910344_00589</name>
</gene>
<feature type="compositionally biased region" description="Basic and acidic residues" evidence="2">
    <location>
        <begin position="566"/>
        <end position="575"/>
    </location>
</feature>
<dbReference type="RefSeq" id="WP_093140768.1">
    <property type="nucleotide sequence ID" value="NZ_FOXF01000006.1"/>
</dbReference>
<evidence type="ECO:0000313" key="4">
    <source>
        <dbReference type="Proteomes" id="UP000243745"/>
    </source>
</evidence>
<accession>A0A662ZGX1</accession>
<evidence type="ECO:0000256" key="1">
    <source>
        <dbReference type="SAM" id="Coils"/>
    </source>
</evidence>
<keyword evidence="4" id="KW-1185">Reference proteome</keyword>
<dbReference type="AlphaFoldDB" id="A0A662ZGX1"/>
<evidence type="ECO:0000313" key="3">
    <source>
        <dbReference type="EMBL" id="SFP15647.1"/>
    </source>
</evidence>
<keyword evidence="1" id="KW-0175">Coiled coil</keyword>
<dbReference type="OrthoDB" id="2088413at2"/>
<dbReference type="EMBL" id="FOXF01000006">
    <property type="protein sequence ID" value="SFP15647.1"/>
    <property type="molecule type" value="Genomic_DNA"/>
</dbReference>
<evidence type="ECO:0000256" key="2">
    <source>
        <dbReference type="SAM" id="MobiDB-lite"/>
    </source>
</evidence>
<organism evidence="3 4">
    <name type="scientific">Ruminobacter amylophilus</name>
    <dbReference type="NCBI Taxonomy" id="867"/>
    <lineage>
        <taxon>Bacteria</taxon>
        <taxon>Pseudomonadati</taxon>
        <taxon>Pseudomonadota</taxon>
        <taxon>Gammaproteobacteria</taxon>
        <taxon>Aeromonadales</taxon>
        <taxon>Succinivibrionaceae</taxon>
        <taxon>Ruminobacter</taxon>
    </lineage>
</organism>
<protein>
    <submittedName>
        <fullName evidence="3">Uncharacterized protein</fullName>
    </submittedName>
</protein>
<name>A0A662ZGX1_9GAMM</name>
<proteinExistence type="predicted"/>
<dbReference type="Proteomes" id="UP000243745">
    <property type="component" value="Unassembled WGS sequence"/>
</dbReference>
<reference evidence="3 4" key="1">
    <citation type="submission" date="2016-10" db="EMBL/GenBank/DDBJ databases">
        <authorList>
            <person name="Varghese N."/>
            <person name="Submissions S."/>
        </authorList>
    </citation>
    <scope>NUCLEOTIDE SEQUENCE [LARGE SCALE GENOMIC DNA]</scope>
    <source>
        <strain evidence="3 4">DSM 1361</strain>
    </source>
</reference>